<evidence type="ECO:0000313" key="2">
    <source>
        <dbReference type="EMBL" id="NSL51400.1"/>
    </source>
</evidence>
<keyword evidence="3" id="KW-1185">Reference proteome</keyword>
<accession>A0A8J8KE40</accession>
<dbReference type="Pfam" id="PF12867">
    <property type="entry name" value="DinB_2"/>
    <property type="match status" value="1"/>
</dbReference>
<comment type="caution">
    <text evidence="2">The sequence shown here is derived from an EMBL/GenBank/DDBJ whole genome shotgun (WGS) entry which is preliminary data.</text>
</comment>
<evidence type="ECO:0000313" key="3">
    <source>
        <dbReference type="Proteomes" id="UP000625804"/>
    </source>
</evidence>
<gene>
    <name evidence="2" type="ORF">HR057_06415</name>
</gene>
<dbReference type="EMBL" id="JABTTE010000006">
    <property type="protein sequence ID" value="NSL51400.1"/>
    <property type="molecule type" value="Genomic_DNA"/>
</dbReference>
<dbReference type="Proteomes" id="UP000625804">
    <property type="component" value="Unassembled WGS sequence"/>
</dbReference>
<dbReference type="InterPro" id="IPR034660">
    <property type="entry name" value="DinB/YfiT-like"/>
</dbReference>
<dbReference type="AlphaFoldDB" id="A0A8J8KE40"/>
<feature type="domain" description="DinB-like" evidence="1">
    <location>
        <begin position="14"/>
        <end position="151"/>
    </location>
</feature>
<organism evidence="2 3">
    <name type="scientific">Calidifontibacillus erzurumensis</name>
    <dbReference type="NCBI Taxonomy" id="2741433"/>
    <lineage>
        <taxon>Bacteria</taxon>
        <taxon>Bacillati</taxon>
        <taxon>Bacillota</taxon>
        <taxon>Bacilli</taxon>
        <taxon>Bacillales</taxon>
        <taxon>Bacillaceae</taxon>
        <taxon>Calidifontibacillus/Schinkia group</taxon>
        <taxon>Calidifontibacillus</taxon>
    </lineage>
</organism>
<dbReference type="SUPFAM" id="SSF109854">
    <property type="entry name" value="DinB/YfiT-like putative metalloenzymes"/>
    <property type="match status" value="1"/>
</dbReference>
<dbReference type="Gene3D" id="1.20.120.450">
    <property type="entry name" value="dinb family like domain"/>
    <property type="match status" value="1"/>
</dbReference>
<dbReference type="InterPro" id="IPR024775">
    <property type="entry name" value="DinB-like"/>
</dbReference>
<protein>
    <submittedName>
        <fullName evidence="2">DinB family protein</fullName>
    </submittedName>
</protein>
<name>A0A8J8KE40_9BACI</name>
<proteinExistence type="predicted"/>
<sequence length="159" mass="17769">MTIQESIQSVQKSLDKIIETVENLSEDIIRKNPTPEEWSIMQIICHVAEAVPYWIGEIENIKAAPGTEWGRHFTHAGRLAAVTNTEARAVSDVVNELKALRPLVEEKLGGLDEATLAIESPSRNPNFGTKPISFIVDHLIVEHVSKHFGQIQRNLSKLQ</sequence>
<dbReference type="RefSeq" id="WP_173730607.1">
    <property type="nucleotide sequence ID" value="NZ_JABTTE010000006.1"/>
</dbReference>
<evidence type="ECO:0000259" key="1">
    <source>
        <dbReference type="Pfam" id="PF12867"/>
    </source>
</evidence>
<reference evidence="2" key="1">
    <citation type="submission" date="2020-06" db="EMBL/GenBank/DDBJ databases">
        <title>A novel thermopfilic bacterium from Erzurum, Turkey.</title>
        <authorList>
            <person name="Adiguzel A."/>
            <person name="Ay H."/>
            <person name="Baltaci M.O."/>
        </authorList>
    </citation>
    <scope>NUCLEOTIDE SEQUENCE</scope>
    <source>
        <strain evidence="2">P2</strain>
    </source>
</reference>